<name>A0A285GUA5_9ACTN</name>
<evidence type="ECO:0000313" key="2">
    <source>
        <dbReference type="EMBL" id="SNY26096.1"/>
    </source>
</evidence>
<evidence type="ECO:0000313" key="3">
    <source>
        <dbReference type="Proteomes" id="UP000219612"/>
    </source>
</evidence>
<dbReference type="GO" id="GO:0034069">
    <property type="term" value="F:aminoglycoside N-acetyltransferase activity"/>
    <property type="evidence" value="ECO:0007669"/>
    <property type="project" value="TreeGrafter"/>
</dbReference>
<dbReference type="OrthoDB" id="5243104at2"/>
<dbReference type="Gene3D" id="3.40.630.30">
    <property type="match status" value="1"/>
</dbReference>
<dbReference type="GO" id="GO:0030649">
    <property type="term" value="P:aminoglycoside antibiotic catabolic process"/>
    <property type="evidence" value="ECO:0007669"/>
    <property type="project" value="TreeGrafter"/>
</dbReference>
<accession>A0A285GUA5</accession>
<dbReference type="PANTHER" id="PTHR37817">
    <property type="entry name" value="N-ACETYLTRANSFERASE EIS"/>
    <property type="match status" value="1"/>
</dbReference>
<feature type="domain" description="N-acetyltransferase" evidence="1">
    <location>
        <begin position="131"/>
        <end position="262"/>
    </location>
</feature>
<dbReference type="AlphaFoldDB" id="A0A285GUA5"/>
<evidence type="ECO:0000259" key="1">
    <source>
        <dbReference type="PROSITE" id="PS51186"/>
    </source>
</evidence>
<keyword evidence="2" id="KW-0689">Ribosomal protein</keyword>
<dbReference type="GO" id="GO:0005840">
    <property type="term" value="C:ribosome"/>
    <property type="evidence" value="ECO:0007669"/>
    <property type="project" value="UniProtKB-KW"/>
</dbReference>
<reference evidence="2 3" key="1">
    <citation type="submission" date="2017-09" db="EMBL/GenBank/DDBJ databases">
        <authorList>
            <person name="Ehlers B."/>
            <person name="Leendertz F.H."/>
        </authorList>
    </citation>
    <scope>NUCLEOTIDE SEQUENCE [LARGE SCALE GENOMIC DNA]</scope>
    <source>
        <strain evidence="2 3">CGMCC 4.6857</strain>
    </source>
</reference>
<dbReference type="EMBL" id="OBDY01000002">
    <property type="protein sequence ID" value="SNY26096.1"/>
    <property type="molecule type" value="Genomic_DNA"/>
</dbReference>
<organism evidence="2 3">
    <name type="scientific">Paractinoplanes atraurantiacus</name>
    <dbReference type="NCBI Taxonomy" id="1036182"/>
    <lineage>
        <taxon>Bacteria</taxon>
        <taxon>Bacillati</taxon>
        <taxon>Actinomycetota</taxon>
        <taxon>Actinomycetes</taxon>
        <taxon>Micromonosporales</taxon>
        <taxon>Micromonosporaceae</taxon>
        <taxon>Paractinoplanes</taxon>
    </lineage>
</organism>
<dbReference type="CDD" id="cd04301">
    <property type="entry name" value="NAT_SF"/>
    <property type="match status" value="1"/>
</dbReference>
<protein>
    <submittedName>
        <fullName evidence="2">Ribosomal protein S18 acetylase RimI</fullName>
    </submittedName>
</protein>
<dbReference type="InterPro" id="IPR016181">
    <property type="entry name" value="Acyl_CoA_acyltransferase"/>
</dbReference>
<keyword evidence="2" id="KW-0687">Ribonucleoprotein</keyword>
<dbReference type="PROSITE" id="PS51186">
    <property type="entry name" value="GNAT"/>
    <property type="match status" value="1"/>
</dbReference>
<dbReference type="InterPro" id="IPR051554">
    <property type="entry name" value="Acetyltransferase_Eis"/>
</dbReference>
<dbReference type="PANTHER" id="PTHR37817:SF1">
    <property type="entry name" value="N-ACETYLTRANSFERASE EIS"/>
    <property type="match status" value="1"/>
</dbReference>
<dbReference type="Proteomes" id="UP000219612">
    <property type="component" value="Unassembled WGS sequence"/>
</dbReference>
<dbReference type="Pfam" id="PF00583">
    <property type="entry name" value="Acetyltransf_1"/>
    <property type="match status" value="1"/>
</dbReference>
<dbReference type="InterPro" id="IPR000182">
    <property type="entry name" value="GNAT_dom"/>
</dbReference>
<sequence>MSNFAAAGTLRKDMTEHDLEPQLAANRRYWTGWAGPDGAGDPGGDLPIYRTDIAYPLLNGVLRVRNQPLDQAFDTAKQRLAGSAWAWWVGADSDEGTAEGLLALGSTQIADLPIMAIDITRLPGFEPPAGLQTRPVAGRAEITEYVGTYAGPLGIEGDLGLVVDRELDFAYSDVVRLAAFVDDRIVGTCTLSLGTEVAALYCIATDPAFRRRGIATELTLVALRVARAAGHRIATLQSTPEGEPVYRRIGFETVSRYRVFAF</sequence>
<keyword evidence="3" id="KW-1185">Reference proteome</keyword>
<dbReference type="SUPFAM" id="SSF55729">
    <property type="entry name" value="Acyl-CoA N-acyltransferases (Nat)"/>
    <property type="match status" value="1"/>
</dbReference>
<proteinExistence type="predicted"/>
<gene>
    <name evidence="2" type="ORF">SAMN05421748_102461</name>
</gene>